<proteinExistence type="predicted"/>
<gene>
    <name evidence="1" type="ORF">J2Z37_001154</name>
</gene>
<name>A0ABS4GLM3_9BACL</name>
<accession>A0ABS4GLM3</accession>
<evidence type="ECO:0000313" key="1">
    <source>
        <dbReference type="EMBL" id="MBP1931157.1"/>
    </source>
</evidence>
<dbReference type="Proteomes" id="UP001519343">
    <property type="component" value="Unassembled WGS sequence"/>
</dbReference>
<comment type="caution">
    <text evidence="1">The sequence shown here is derived from an EMBL/GenBank/DDBJ whole genome shotgun (WGS) entry which is preliminary data.</text>
</comment>
<keyword evidence="2" id="KW-1185">Reference proteome</keyword>
<reference evidence="1 2" key="1">
    <citation type="submission" date="2021-03" db="EMBL/GenBank/DDBJ databases">
        <title>Genomic Encyclopedia of Type Strains, Phase IV (KMG-IV): sequencing the most valuable type-strain genomes for metagenomic binning, comparative biology and taxonomic classification.</title>
        <authorList>
            <person name="Goeker M."/>
        </authorList>
    </citation>
    <scope>NUCLEOTIDE SEQUENCE [LARGE SCALE GENOMIC DNA]</scope>
    <source>
        <strain evidence="1 2">DSM 24738</strain>
    </source>
</reference>
<sequence>MANCPLYHEHTKFFMTQIHCDATSEDLKQEPELLEQFCQGDYKRCVRFRTYQDLKIEYLVRRKLQADYGA</sequence>
<dbReference type="EMBL" id="JAGGKT010000002">
    <property type="protein sequence ID" value="MBP1931157.1"/>
    <property type="molecule type" value="Genomic_DNA"/>
</dbReference>
<protein>
    <submittedName>
        <fullName evidence="1">Uncharacterized protein</fullName>
    </submittedName>
</protein>
<organism evidence="1 2">
    <name type="scientific">Ammoniphilus resinae</name>
    <dbReference type="NCBI Taxonomy" id="861532"/>
    <lineage>
        <taxon>Bacteria</taxon>
        <taxon>Bacillati</taxon>
        <taxon>Bacillota</taxon>
        <taxon>Bacilli</taxon>
        <taxon>Bacillales</taxon>
        <taxon>Paenibacillaceae</taxon>
        <taxon>Aneurinibacillus group</taxon>
        <taxon>Ammoniphilus</taxon>
    </lineage>
</organism>
<evidence type="ECO:0000313" key="2">
    <source>
        <dbReference type="Proteomes" id="UP001519343"/>
    </source>
</evidence>